<evidence type="ECO:0000313" key="1">
    <source>
        <dbReference type="EMBL" id="ODR88803.1"/>
    </source>
</evidence>
<dbReference type="OrthoDB" id="3698953at2"/>
<dbReference type="AlphaFoldDB" id="A0A1E3V5A2"/>
<dbReference type="EMBL" id="LYBW01000063">
    <property type="protein sequence ID" value="ODR88803.1"/>
    <property type="molecule type" value="Genomic_DNA"/>
</dbReference>
<name>A0A1E3V5A2_9HYPH</name>
<sequence>MSRYTITVAQLASQATDPDAIIGYDRPLQTFFLQAFPDSEGEDLALWLGTDFRAYETLSALRTAALAQGYDFLPMAADTVRSLADDLAREGWRSHADPLLEALLSGKTTPT</sequence>
<dbReference type="RefSeq" id="WP_069460878.1">
    <property type="nucleotide sequence ID" value="NZ_CP034911.1"/>
</dbReference>
<comment type="caution">
    <text evidence="1">The sequence shown here is derived from an EMBL/GenBank/DDBJ whole genome shotgun (WGS) entry which is preliminary data.</text>
</comment>
<dbReference type="Proteomes" id="UP000094342">
    <property type="component" value="Unassembled WGS sequence"/>
</dbReference>
<reference evidence="2" key="1">
    <citation type="submission" date="2016-05" db="EMBL/GenBank/DDBJ databases">
        <authorList>
            <person name="Li Y."/>
        </authorList>
    </citation>
    <scope>NUCLEOTIDE SEQUENCE [LARGE SCALE GENOMIC DNA]</scope>
    <source>
        <strain evidence="2">YIC4027</strain>
    </source>
</reference>
<proteinExistence type="predicted"/>
<gene>
    <name evidence="1" type="ORF">A8M32_23700</name>
</gene>
<organism evidence="1 2">
    <name type="scientific">Sinorhizobium alkalisoli</name>
    <dbReference type="NCBI Taxonomy" id="1752398"/>
    <lineage>
        <taxon>Bacteria</taxon>
        <taxon>Pseudomonadati</taxon>
        <taxon>Pseudomonadota</taxon>
        <taxon>Alphaproteobacteria</taxon>
        <taxon>Hyphomicrobiales</taxon>
        <taxon>Rhizobiaceae</taxon>
        <taxon>Sinorhizobium/Ensifer group</taxon>
        <taxon>Sinorhizobium</taxon>
    </lineage>
</organism>
<evidence type="ECO:0000313" key="2">
    <source>
        <dbReference type="Proteomes" id="UP000094342"/>
    </source>
</evidence>
<protein>
    <submittedName>
        <fullName evidence="1">Uncharacterized protein</fullName>
    </submittedName>
</protein>
<keyword evidence="2" id="KW-1185">Reference proteome</keyword>
<accession>A0A1E3V5A2</accession>